<evidence type="ECO:0000259" key="11">
    <source>
        <dbReference type="Pfam" id="PF02823"/>
    </source>
</evidence>
<dbReference type="AlphaFoldDB" id="A0A4Q7NDH6"/>
<evidence type="ECO:0000256" key="5">
    <source>
        <dbReference type="ARBA" id="ARBA00023065"/>
    </source>
</evidence>
<keyword evidence="5 9" id="KW-0406">Ion transport</keyword>
<evidence type="ECO:0000256" key="1">
    <source>
        <dbReference type="ARBA" id="ARBA00003543"/>
    </source>
</evidence>
<dbReference type="PANTHER" id="PTHR13822">
    <property type="entry name" value="ATP SYNTHASE DELTA/EPSILON CHAIN"/>
    <property type="match status" value="1"/>
</dbReference>
<dbReference type="Gene3D" id="2.60.15.10">
    <property type="entry name" value="F0F1 ATP synthase delta/epsilon subunit, N-terminal"/>
    <property type="match status" value="1"/>
</dbReference>
<name>A0A4Q7NDH6_9BURK</name>
<dbReference type="HAMAP" id="MF_00530">
    <property type="entry name" value="ATP_synth_epsil_bac"/>
    <property type="match status" value="1"/>
</dbReference>
<dbReference type="GO" id="GO:0045259">
    <property type="term" value="C:proton-transporting ATP synthase complex"/>
    <property type="evidence" value="ECO:0007669"/>
    <property type="project" value="UniProtKB-KW"/>
</dbReference>
<dbReference type="PANTHER" id="PTHR13822:SF10">
    <property type="entry name" value="ATP SYNTHASE EPSILON CHAIN, CHLOROPLASTIC"/>
    <property type="match status" value="1"/>
</dbReference>
<dbReference type="InterPro" id="IPR036771">
    <property type="entry name" value="ATPsynth_dsu/esu_N"/>
</dbReference>
<reference evidence="12 13" key="1">
    <citation type="submission" date="2019-02" db="EMBL/GenBank/DDBJ databases">
        <title>Genomic Encyclopedia of Type Strains, Phase IV (KMG-IV): sequencing the most valuable type-strain genomes for metagenomic binning, comparative biology and taxonomic classification.</title>
        <authorList>
            <person name="Goeker M."/>
        </authorList>
    </citation>
    <scope>NUCLEOTIDE SEQUENCE [LARGE SCALE GENOMIC DNA]</scope>
    <source>
        <strain evidence="12 13">K24</strain>
    </source>
</reference>
<dbReference type="SUPFAM" id="SSF51344">
    <property type="entry name" value="Epsilon subunit of F1F0-ATP synthase N-terminal domain"/>
    <property type="match status" value="1"/>
</dbReference>
<dbReference type="CDD" id="cd12152">
    <property type="entry name" value="F1-ATPase_delta"/>
    <property type="match status" value="1"/>
</dbReference>
<keyword evidence="8 9" id="KW-0066">ATP synthesis</keyword>
<dbReference type="EMBL" id="SGXC01000002">
    <property type="protein sequence ID" value="RZS81066.1"/>
    <property type="molecule type" value="Genomic_DNA"/>
</dbReference>
<dbReference type="InterPro" id="IPR001469">
    <property type="entry name" value="ATP_synth_F1_dsu/esu"/>
</dbReference>
<protein>
    <recommendedName>
        <fullName evidence="9">ATP synthase epsilon chain</fullName>
    </recommendedName>
    <alternativeName>
        <fullName evidence="9">ATP synthase F1 sector epsilon subunit</fullName>
    </alternativeName>
    <alternativeName>
        <fullName evidence="9">F-ATPase epsilon subunit</fullName>
    </alternativeName>
</protein>
<evidence type="ECO:0000256" key="6">
    <source>
        <dbReference type="ARBA" id="ARBA00023136"/>
    </source>
</evidence>
<keyword evidence="6 9" id="KW-0472">Membrane</keyword>
<feature type="domain" description="ATP synthase F1 complex delta/epsilon subunit N-terminal" evidence="11">
    <location>
        <begin position="1"/>
        <end position="79"/>
    </location>
</feature>
<dbReference type="GO" id="GO:0046933">
    <property type="term" value="F:proton-transporting ATP synthase activity, rotational mechanism"/>
    <property type="evidence" value="ECO:0007669"/>
    <property type="project" value="UniProtKB-UniRule"/>
</dbReference>
<evidence type="ECO:0000256" key="7">
    <source>
        <dbReference type="ARBA" id="ARBA00023196"/>
    </source>
</evidence>
<evidence type="ECO:0000256" key="8">
    <source>
        <dbReference type="ARBA" id="ARBA00023310"/>
    </source>
</evidence>
<keyword evidence="9" id="KW-1003">Cell membrane</keyword>
<dbReference type="Pfam" id="PF02823">
    <property type="entry name" value="ATP-synt_DE_N"/>
    <property type="match status" value="1"/>
</dbReference>
<dbReference type="Proteomes" id="UP000292445">
    <property type="component" value="Unassembled WGS sequence"/>
</dbReference>
<dbReference type="GO" id="GO:0012505">
    <property type="term" value="C:endomembrane system"/>
    <property type="evidence" value="ECO:0007669"/>
    <property type="project" value="UniProtKB-SubCell"/>
</dbReference>
<evidence type="ECO:0000256" key="4">
    <source>
        <dbReference type="ARBA" id="ARBA00022448"/>
    </source>
</evidence>
<accession>A0A4Q7NDH6</accession>
<comment type="subunit">
    <text evidence="9 10">F-type ATPases have 2 components, CF(1) - the catalytic core - and CF(0) - the membrane proton channel. CF(1) has five subunits: alpha(3), beta(3), gamma(1), delta(1), epsilon(1). CF(0) has three main subunits: a, b and c.</text>
</comment>
<keyword evidence="7 9" id="KW-0139">CF(1)</keyword>
<keyword evidence="9" id="KW-0375">Hydrogen ion transport</keyword>
<keyword evidence="13" id="KW-1185">Reference proteome</keyword>
<evidence type="ECO:0000313" key="13">
    <source>
        <dbReference type="Proteomes" id="UP000292445"/>
    </source>
</evidence>
<organism evidence="12 13">
    <name type="scientific">Pigmentiphaga kullae</name>
    <dbReference type="NCBI Taxonomy" id="151784"/>
    <lineage>
        <taxon>Bacteria</taxon>
        <taxon>Pseudomonadati</taxon>
        <taxon>Pseudomonadota</taxon>
        <taxon>Betaproteobacteria</taxon>
        <taxon>Burkholderiales</taxon>
        <taxon>Alcaligenaceae</taxon>
        <taxon>Pigmentiphaga</taxon>
    </lineage>
</organism>
<comment type="function">
    <text evidence="1 9">Produces ATP from ADP in the presence of a proton gradient across the membrane.</text>
</comment>
<evidence type="ECO:0000256" key="2">
    <source>
        <dbReference type="ARBA" id="ARBA00004184"/>
    </source>
</evidence>
<evidence type="ECO:0000256" key="3">
    <source>
        <dbReference type="ARBA" id="ARBA00005712"/>
    </source>
</evidence>
<comment type="caution">
    <text evidence="12">The sequence shown here is derived from an EMBL/GenBank/DDBJ whole genome shotgun (WGS) entry which is preliminary data.</text>
</comment>
<dbReference type="GO" id="GO:0005886">
    <property type="term" value="C:plasma membrane"/>
    <property type="evidence" value="ECO:0007669"/>
    <property type="project" value="UniProtKB-SubCell"/>
</dbReference>
<evidence type="ECO:0000256" key="9">
    <source>
        <dbReference type="HAMAP-Rule" id="MF_00530"/>
    </source>
</evidence>
<dbReference type="RefSeq" id="WP_165404645.1">
    <property type="nucleotide sequence ID" value="NZ_SGXC01000002.1"/>
</dbReference>
<dbReference type="InterPro" id="IPR020546">
    <property type="entry name" value="ATP_synth_F1_dsu/esu_N"/>
</dbReference>
<keyword evidence="4 9" id="KW-0813">Transport</keyword>
<dbReference type="GO" id="GO:0005524">
    <property type="term" value="F:ATP binding"/>
    <property type="evidence" value="ECO:0007669"/>
    <property type="project" value="UniProtKB-UniRule"/>
</dbReference>
<dbReference type="NCBIfam" id="NF001847">
    <property type="entry name" value="PRK00571.1-4"/>
    <property type="match status" value="1"/>
</dbReference>
<proteinExistence type="inferred from homology"/>
<evidence type="ECO:0000256" key="10">
    <source>
        <dbReference type="RuleBase" id="RU003656"/>
    </source>
</evidence>
<gene>
    <name evidence="9" type="primary">atpC</name>
    <name evidence="12" type="ORF">EV675_3681</name>
</gene>
<comment type="similarity">
    <text evidence="3 9 10">Belongs to the ATPase epsilon chain family.</text>
</comment>
<sequence>MQIDIVNAEATIFSGEGSYVQLPGKDGSLGILPGHIPLLTLLKEGMITIRRAEGDEYVYVSGGLAEVMPRCVTVLADTAVRTTGLDDVRAEQARAAASERMHDRLDAMRYAAARAELVTSLELKRGR</sequence>
<comment type="subcellular location">
    <subcellularLocation>
        <location evidence="9">Cell membrane</location>
        <topology evidence="9">Peripheral membrane protein</topology>
    </subcellularLocation>
    <subcellularLocation>
        <location evidence="2">Endomembrane system</location>
        <topology evidence="2">Peripheral membrane protein</topology>
    </subcellularLocation>
</comment>
<evidence type="ECO:0000313" key="12">
    <source>
        <dbReference type="EMBL" id="RZS81066.1"/>
    </source>
</evidence>
<dbReference type="NCBIfam" id="TIGR01216">
    <property type="entry name" value="ATP_synt_epsi"/>
    <property type="match status" value="1"/>
</dbReference>